<comment type="caution">
    <text evidence="1">The sequence shown here is derived from an EMBL/GenBank/DDBJ whole genome shotgun (WGS) entry which is preliminary data.</text>
</comment>
<name>A0ABT8R997_9BACT</name>
<evidence type="ECO:0000313" key="2">
    <source>
        <dbReference type="Proteomes" id="UP001168528"/>
    </source>
</evidence>
<dbReference type="SUPFAM" id="SSF51126">
    <property type="entry name" value="Pectin lyase-like"/>
    <property type="match status" value="1"/>
</dbReference>
<dbReference type="Proteomes" id="UP001168528">
    <property type="component" value="Unassembled WGS sequence"/>
</dbReference>
<reference evidence="1" key="1">
    <citation type="submission" date="2023-07" db="EMBL/GenBank/DDBJ databases">
        <title>The genome sequence of Rhodocytophaga aerolata KACC 12507.</title>
        <authorList>
            <person name="Zhang X."/>
        </authorList>
    </citation>
    <scope>NUCLEOTIDE SEQUENCE</scope>
    <source>
        <strain evidence="1">KACC 12507</strain>
    </source>
</reference>
<accession>A0ABT8R997</accession>
<organism evidence="1 2">
    <name type="scientific">Rhodocytophaga aerolata</name>
    <dbReference type="NCBI Taxonomy" id="455078"/>
    <lineage>
        <taxon>Bacteria</taxon>
        <taxon>Pseudomonadati</taxon>
        <taxon>Bacteroidota</taxon>
        <taxon>Cytophagia</taxon>
        <taxon>Cytophagales</taxon>
        <taxon>Rhodocytophagaceae</taxon>
        <taxon>Rhodocytophaga</taxon>
    </lineage>
</organism>
<dbReference type="Gene3D" id="2.160.20.10">
    <property type="entry name" value="Single-stranded right-handed beta-helix, Pectin lyase-like"/>
    <property type="match status" value="1"/>
</dbReference>
<dbReference type="EMBL" id="JAUKPO010000006">
    <property type="protein sequence ID" value="MDO1447250.1"/>
    <property type="molecule type" value="Genomic_DNA"/>
</dbReference>
<evidence type="ECO:0000313" key="1">
    <source>
        <dbReference type="EMBL" id="MDO1447250.1"/>
    </source>
</evidence>
<dbReference type="InterPro" id="IPR011050">
    <property type="entry name" value="Pectin_lyase_fold/virulence"/>
</dbReference>
<sequence>MKEFTRKFIVWLSIISCVWACIPEEELSTTDPSAELSFSEKAVVFDTIYTALPSITRWLTVYNPNKRAVTISNIYLGNQADSPYDVIVNGRPLPEAKNVRLLGGDSLLVLVKASLAARNEDLPFIVYDSLMFETNGNRQNVKLLAWGQDVTFVRYNDYITSCNNTWTAGKPYILMDSLQIPPDCKLTMEAGTQIYSRPGAKILVDGTLEILGTPEKKVILADFRQLKDNAPGQWGGLVFNQTSKINIIRGAEIRNANTGLDVQISDEDILPDLTLENTIIKNMLQAGIKAINADISLTNTLITNCVASLIDVRGGGNYTCKHCTFTSYSFDFARELPAVLLSTTYKNQDGKPQIVQPLSWVMQNSIIWGGNGFSEEILLTRDPAVEVTIRAENSLLKTRIQETFSGNGNLLNIPASPLFIDPSILNFRPDSLSPIIDAGVQLNVAEDITGKKRDDKPDIGAYER</sequence>
<dbReference type="RefSeq" id="WP_302038050.1">
    <property type="nucleotide sequence ID" value="NZ_JAUKPO010000006.1"/>
</dbReference>
<protein>
    <submittedName>
        <fullName evidence="1">Choice-of-anchor Q domain-containing protein</fullName>
    </submittedName>
</protein>
<proteinExistence type="predicted"/>
<dbReference type="InterPro" id="IPR012334">
    <property type="entry name" value="Pectin_lyas_fold"/>
</dbReference>
<dbReference type="NCBIfam" id="NF041518">
    <property type="entry name" value="choice_anch_Q"/>
    <property type="match status" value="1"/>
</dbReference>
<gene>
    <name evidence="1" type="ORF">Q0590_13350</name>
</gene>
<keyword evidence="2" id="KW-1185">Reference proteome</keyword>
<dbReference type="InterPro" id="IPR059226">
    <property type="entry name" value="Choice_anch_Q_dom"/>
</dbReference>